<dbReference type="RefSeq" id="XP_009010223.1">
    <property type="nucleotide sequence ID" value="XM_009011975.1"/>
</dbReference>
<dbReference type="EnsemblMetazoa" id="HelroT166759">
    <property type="protein sequence ID" value="HelroP166759"/>
    <property type="gene ID" value="HelroG166759"/>
</dbReference>
<dbReference type="InParanoid" id="T1EYH3"/>
<dbReference type="EMBL" id="AMQM01002552">
    <property type="status" value="NOT_ANNOTATED_CDS"/>
    <property type="molecule type" value="Genomic_DNA"/>
</dbReference>
<evidence type="ECO:0000313" key="2">
    <source>
        <dbReference type="EnsemblMetazoa" id="HelroP166759"/>
    </source>
</evidence>
<keyword evidence="3" id="KW-1185">Reference proteome</keyword>
<dbReference type="PANTHER" id="PTHR37445:SF3">
    <property type="entry name" value="ZINC FINGER PHD-TYPE DOMAIN-CONTAINING PROTEIN"/>
    <property type="match status" value="1"/>
</dbReference>
<reference evidence="1 3" key="2">
    <citation type="journal article" date="2013" name="Nature">
        <title>Insights into bilaterian evolution from three spiralian genomes.</title>
        <authorList>
            <person name="Simakov O."/>
            <person name="Marletaz F."/>
            <person name="Cho S.J."/>
            <person name="Edsinger-Gonzales E."/>
            <person name="Havlak P."/>
            <person name="Hellsten U."/>
            <person name="Kuo D.H."/>
            <person name="Larsson T."/>
            <person name="Lv J."/>
            <person name="Arendt D."/>
            <person name="Savage R."/>
            <person name="Osoegawa K."/>
            <person name="de Jong P."/>
            <person name="Grimwood J."/>
            <person name="Chapman J.A."/>
            <person name="Shapiro H."/>
            <person name="Aerts A."/>
            <person name="Otillar R.P."/>
            <person name="Terry A.Y."/>
            <person name="Boore J.L."/>
            <person name="Grigoriev I.V."/>
            <person name="Lindberg D.R."/>
            <person name="Seaver E.C."/>
            <person name="Weisblat D.A."/>
            <person name="Putnam N.H."/>
            <person name="Rokhsar D.S."/>
        </authorList>
    </citation>
    <scope>NUCLEOTIDE SEQUENCE</scope>
</reference>
<dbReference type="AlphaFoldDB" id="T1EYH3"/>
<proteinExistence type="predicted"/>
<evidence type="ECO:0000313" key="1">
    <source>
        <dbReference type="EMBL" id="ESO11735.1"/>
    </source>
</evidence>
<dbReference type="PANTHER" id="PTHR37445">
    <property type="entry name" value="PROTEIN CBG24663"/>
    <property type="match status" value="1"/>
</dbReference>
<organism evidence="2 3">
    <name type="scientific">Helobdella robusta</name>
    <name type="common">Californian leech</name>
    <dbReference type="NCBI Taxonomy" id="6412"/>
    <lineage>
        <taxon>Eukaryota</taxon>
        <taxon>Metazoa</taxon>
        <taxon>Spiralia</taxon>
        <taxon>Lophotrochozoa</taxon>
        <taxon>Annelida</taxon>
        <taxon>Clitellata</taxon>
        <taxon>Hirudinea</taxon>
        <taxon>Rhynchobdellida</taxon>
        <taxon>Glossiphoniidae</taxon>
        <taxon>Helobdella</taxon>
    </lineage>
</organism>
<name>T1EYH3_HELRO</name>
<accession>T1EYH3</accession>
<dbReference type="Proteomes" id="UP000015101">
    <property type="component" value="Unassembled WGS sequence"/>
</dbReference>
<dbReference type="EMBL" id="KB095812">
    <property type="protein sequence ID" value="ESO11735.1"/>
    <property type="molecule type" value="Genomic_DNA"/>
</dbReference>
<dbReference type="KEGG" id="hro:HELRODRAFT_166759"/>
<dbReference type="GeneID" id="20201623"/>
<evidence type="ECO:0000313" key="3">
    <source>
        <dbReference type="Proteomes" id="UP000015101"/>
    </source>
</evidence>
<reference evidence="3" key="1">
    <citation type="submission" date="2012-12" db="EMBL/GenBank/DDBJ databases">
        <authorList>
            <person name="Hellsten U."/>
            <person name="Grimwood J."/>
            <person name="Chapman J.A."/>
            <person name="Shapiro H."/>
            <person name="Aerts A."/>
            <person name="Otillar R.P."/>
            <person name="Terry A.Y."/>
            <person name="Boore J.L."/>
            <person name="Simakov O."/>
            <person name="Marletaz F."/>
            <person name="Cho S.-J."/>
            <person name="Edsinger-Gonzales E."/>
            <person name="Havlak P."/>
            <person name="Kuo D.-H."/>
            <person name="Larsson T."/>
            <person name="Lv J."/>
            <person name="Arendt D."/>
            <person name="Savage R."/>
            <person name="Osoegawa K."/>
            <person name="de Jong P."/>
            <person name="Lindberg D.R."/>
            <person name="Seaver E.C."/>
            <person name="Weisblat D.A."/>
            <person name="Putnam N.H."/>
            <person name="Grigoriev I.V."/>
            <person name="Rokhsar D.S."/>
        </authorList>
    </citation>
    <scope>NUCLEOTIDE SEQUENCE</scope>
</reference>
<gene>
    <name evidence="2" type="primary">20201623</name>
    <name evidence="1" type="ORF">HELRODRAFT_166759</name>
</gene>
<dbReference type="OrthoDB" id="10072198at2759"/>
<protein>
    <submittedName>
        <fullName evidence="1 2">Uncharacterized protein</fullName>
    </submittedName>
</protein>
<dbReference type="CTD" id="20201623"/>
<sequence length="177" mass="19533">MTDRNTKSANKAAACDKEGINVDIKQQIDAIKTNIDEGDGKLSRIDASRSKLCDETAVLKREMNRSSFSKVVKSEVGRSVQAINDDVKSVQITLNKIVEAKEGEANMILFGLKKDGWIFDGLDVMVLTETWHGLAGNFAIGLAKSPGFQFVDYIREHDPGHGGLIVYFRKENSNIKS</sequence>
<dbReference type="HOGENOM" id="CLU_1519502_0_0_1"/>
<reference evidence="2" key="3">
    <citation type="submission" date="2015-06" db="UniProtKB">
        <authorList>
            <consortium name="EnsemblMetazoa"/>
        </authorList>
    </citation>
    <scope>IDENTIFICATION</scope>
</reference>